<evidence type="ECO:0000256" key="3">
    <source>
        <dbReference type="ARBA" id="ARBA00022578"/>
    </source>
</evidence>
<feature type="region of interest" description="Disordered" evidence="6">
    <location>
        <begin position="148"/>
        <end position="198"/>
    </location>
</feature>
<comment type="similarity">
    <text evidence="2">Belongs to the transposase 11 family.</text>
</comment>
<keyword evidence="5" id="KW-0233">DNA recombination</keyword>
<dbReference type="RefSeq" id="WP_416205443.1">
    <property type="nucleotide sequence ID" value="NZ_JBBKTX010000006.1"/>
</dbReference>
<evidence type="ECO:0000313" key="9">
    <source>
        <dbReference type="EMBL" id="MFK4752116.1"/>
    </source>
</evidence>
<evidence type="ECO:0000256" key="6">
    <source>
        <dbReference type="SAM" id="MobiDB-lite"/>
    </source>
</evidence>
<protein>
    <submittedName>
        <fullName evidence="9">IS5 family transposase</fullName>
    </submittedName>
</protein>
<feature type="compositionally biased region" description="Polar residues" evidence="6">
    <location>
        <begin position="179"/>
        <end position="190"/>
    </location>
</feature>
<dbReference type="Pfam" id="PF01609">
    <property type="entry name" value="DDE_Tnp_1"/>
    <property type="match status" value="1"/>
</dbReference>
<feature type="compositionally biased region" description="Basic residues" evidence="6">
    <location>
        <begin position="271"/>
        <end position="280"/>
    </location>
</feature>
<feature type="region of interest" description="Disordered" evidence="6">
    <location>
        <begin position="261"/>
        <end position="300"/>
    </location>
</feature>
<feature type="compositionally biased region" description="Basic and acidic residues" evidence="6">
    <location>
        <begin position="148"/>
        <end position="168"/>
    </location>
</feature>
<dbReference type="Pfam" id="PF05598">
    <property type="entry name" value="DUF772"/>
    <property type="match status" value="1"/>
</dbReference>
<evidence type="ECO:0000259" key="7">
    <source>
        <dbReference type="Pfam" id="PF01609"/>
    </source>
</evidence>
<feature type="compositionally biased region" description="Basic and acidic residues" evidence="6">
    <location>
        <begin position="261"/>
        <end position="270"/>
    </location>
</feature>
<gene>
    <name evidence="9" type="ORF">WG929_06815</name>
</gene>
<dbReference type="InterPro" id="IPR008490">
    <property type="entry name" value="Transposase_InsH_N"/>
</dbReference>
<comment type="function">
    <text evidence="1">Involved in the transposition of the insertion sequence IS5.</text>
</comment>
<keyword evidence="10" id="KW-1185">Reference proteome</keyword>
<accession>A0ABW8NGP8</accession>
<dbReference type="PANTHER" id="PTHR35604">
    <property type="entry name" value="TRANSPOSASE INSH FOR INSERTION SEQUENCE ELEMENT IS5A-RELATED"/>
    <property type="match status" value="1"/>
</dbReference>
<comment type="caution">
    <text evidence="9">The sequence shown here is derived from an EMBL/GenBank/DDBJ whole genome shotgun (WGS) entry which is preliminary data.</text>
</comment>
<keyword evidence="4" id="KW-0238">DNA-binding</keyword>
<evidence type="ECO:0000256" key="2">
    <source>
        <dbReference type="ARBA" id="ARBA00010075"/>
    </source>
</evidence>
<evidence type="ECO:0000259" key="8">
    <source>
        <dbReference type="Pfam" id="PF05598"/>
    </source>
</evidence>
<dbReference type="Proteomes" id="UP001620597">
    <property type="component" value="Unassembled WGS sequence"/>
</dbReference>
<proteinExistence type="inferred from homology"/>
<dbReference type="InterPro" id="IPR047959">
    <property type="entry name" value="Transpos_IS5"/>
</dbReference>
<evidence type="ECO:0000256" key="4">
    <source>
        <dbReference type="ARBA" id="ARBA00023125"/>
    </source>
</evidence>
<name>A0ABW8NGP8_9GAMM</name>
<dbReference type="InterPro" id="IPR002559">
    <property type="entry name" value="Transposase_11"/>
</dbReference>
<evidence type="ECO:0000256" key="1">
    <source>
        <dbReference type="ARBA" id="ARBA00003544"/>
    </source>
</evidence>
<reference evidence="9 10" key="1">
    <citation type="submission" date="2024-03" db="EMBL/GenBank/DDBJ databases">
        <title>High-quality draft genome sequence of Oceanobacter sp. wDCs-4.</title>
        <authorList>
            <person name="Dong C."/>
        </authorList>
    </citation>
    <scope>NUCLEOTIDE SEQUENCE [LARGE SCALE GENOMIC DNA]</scope>
    <source>
        <strain evidence="10">wDCs-4</strain>
    </source>
</reference>
<dbReference type="PANTHER" id="PTHR35604:SF2">
    <property type="entry name" value="TRANSPOSASE INSH FOR INSERTION SEQUENCE ELEMENT IS5A-RELATED"/>
    <property type="match status" value="1"/>
</dbReference>
<evidence type="ECO:0000256" key="5">
    <source>
        <dbReference type="ARBA" id="ARBA00023172"/>
    </source>
</evidence>
<sequence>MQPGFFDFDNLNDKLDKHNDPLTKINELVDWAAFRPVLSKIRMPRSSNKGRPRSDTLLMFKMIFLRHYDSLSLKQVEYQVLDRLSFRRFLGLSLEDPVPDANTVWKYEELLVQKNLTDELFYSLLSQIEAHGYRPQGGQIVDATLVEAPKRKTEEQQQEKARKAQEKSDGDDDDPTPPASSERTPAQQRQASRDAAWTKKHGKSYFGYKNHTSVDKQHKLIRSYEATAANKHDGHQLEALIDGDNSSADVWADSAYRSEENESMLKDRGYRSHIHRKKPRGKDMPERSKQANQKRSQVRARVDYADMKRDGKKFMVRCIGQARAELRIGLMNMVYNARRRSFLSRVG</sequence>
<organism evidence="9 10">
    <name type="scientific">Oceanobacter antarcticus</name>
    <dbReference type="NCBI Taxonomy" id="3133425"/>
    <lineage>
        <taxon>Bacteria</taxon>
        <taxon>Pseudomonadati</taxon>
        <taxon>Pseudomonadota</taxon>
        <taxon>Gammaproteobacteria</taxon>
        <taxon>Oceanospirillales</taxon>
        <taxon>Oceanospirillaceae</taxon>
        <taxon>Oceanobacter</taxon>
    </lineage>
</organism>
<dbReference type="EMBL" id="JBBKTX010000006">
    <property type="protein sequence ID" value="MFK4752116.1"/>
    <property type="molecule type" value="Genomic_DNA"/>
</dbReference>
<feature type="domain" description="Transposase InsH N-terminal" evidence="8">
    <location>
        <begin position="10"/>
        <end position="107"/>
    </location>
</feature>
<dbReference type="NCBIfam" id="NF033581">
    <property type="entry name" value="transpos_IS5_4"/>
    <property type="match status" value="1"/>
</dbReference>
<feature type="domain" description="Transposase IS4-like" evidence="7">
    <location>
        <begin position="137"/>
        <end position="336"/>
    </location>
</feature>
<keyword evidence="3" id="KW-0815">Transposition</keyword>
<evidence type="ECO:0000313" key="10">
    <source>
        <dbReference type="Proteomes" id="UP001620597"/>
    </source>
</evidence>